<dbReference type="EMBL" id="CDGG01000001">
    <property type="protein sequence ID" value="CEI83917.1"/>
    <property type="molecule type" value="Genomic_DNA"/>
</dbReference>
<evidence type="ECO:0000313" key="4">
    <source>
        <dbReference type="Proteomes" id="UP000040453"/>
    </source>
</evidence>
<dbReference type="Gene3D" id="6.20.220.10">
    <property type="entry name" value="ClpX chaperone, C4-type zinc finger domain"/>
    <property type="match status" value="1"/>
</dbReference>
<dbReference type="InterPro" id="IPR038366">
    <property type="entry name" value="Znf_CppX_C4_sf"/>
</dbReference>
<dbReference type="Pfam" id="PF06689">
    <property type="entry name" value="zf-C4_ClpX"/>
    <property type="match status" value="1"/>
</dbReference>
<reference evidence="3 4" key="1">
    <citation type="submission" date="2014-11" db="EMBL/GenBank/DDBJ databases">
        <authorList>
            <person name="Urmite Genomes Urmite Genomes"/>
        </authorList>
    </citation>
    <scope>NUCLEOTIDE SEQUENCE [LARGE SCALE GENOMIC DNA]</scope>
    <source>
        <strain evidence="3 4">Oc5</strain>
    </source>
</reference>
<dbReference type="GO" id="GO:0046983">
    <property type="term" value="F:protein dimerization activity"/>
    <property type="evidence" value="ECO:0007669"/>
    <property type="project" value="UniProtKB-UniRule"/>
</dbReference>
<keyword evidence="1" id="KW-0143">Chaperone</keyword>
<feature type="domain" description="ClpX-type ZB" evidence="2">
    <location>
        <begin position="1"/>
        <end position="52"/>
    </location>
</feature>
<dbReference type="GO" id="GO:0008233">
    <property type="term" value="F:peptidase activity"/>
    <property type="evidence" value="ECO:0007669"/>
    <property type="project" value="UniProtKB-KW"/>
</dbReference>
<dbReference type="InterPro" id="IPR010603">
    <property type="entry name" value="Znf_CppX_C4"/>
</dbReference>
<dbReference type="SMART" id="SM00994">
    <property type="entry name" value="zf-C4_ClpX"/>
    <property type="match status" value="1"/>
</dbReference>
<dbReference type="STRING" id="545501.BN997_03843"/>
<gene>
    <name evidence="3" type="primary">clpX_2</name>
    <name evidence="3" type="ORF">BN997_03843</name>
</gene>
<comment type="similarity">
    <text evidence="1">Belongs to the ClpX chaperone family.</text>
</comment>
<keyword evidence="3" id="KW-0067">ATP-binding</keyword>
<dbReference type="Proteomes" id="UP000040453">
    <property type="component" value="Unassembled WGS sequence"/>
</dbReference>
<evidence type="ECO:0000256" key="1">
    <source>
        <dbReference type="PROSITE-ProRule" id="PRU01250"/>
    </source>
</evidence>
<feature type="binding site" evidence="1">
    <location>
        <position position="16"/>
    </location>
    <ligand>
        <name>Zn(2+)</name>
        <dbReference type="ChEBI" id="CHEBI:29105"/>
    </ligand>
</feature>
<dbReference type="OrthoDB" id="2080806at2"/>
<dbReference type="SUPFAM" id="SSF57716">
    <property type="entry name" value="Glucocorticoid receptor-like (DNA-binding domain)"/>
    <property type="match status" value="1"/>
</dbReference>
<keyword evidence="3" id="KW-0645">Protease</keyword>
<dbReference type="GO" id="GO:0008270">
    <property type="term" value="F:zinc ion binding"/>
    <property type="evidence" value="ECO:0007669"/>
    <property type="project" value="UniProtKB-UniRule"/>
</dbReference>
<dbReference type="RefSeq" id="WP_139089140.1">
    <property type="nucleotide sequence ID" value="NZ_CAXOIH010000027.1"/>
</dbReference>
<keyword evidence="3" id="KW-0378">Hydrolase</keyword>
<dbReference type="GO" id="GO:0005524">
    <property type="term" value="F:ATP binding"/>
    <property type="evidence" value="ECO:0007669"/>
    <property type="project" value="UniProtKB-KW"/>
</dbReference>
<keyword evidence="1" id="KW-0862">Zinc</keyword>
<keyword evidence="3" id="KW-0547">Nucleotide-binding</keyword>
<dbReference type="GO" id="GO:0006457">
    <property type="term" value="P:protein folding"/>
    <property type="evidence" value="ECO:0007669"/>
    <property type="project" value="UniProtKB-UniRule"/>
</dbReference>
<dbReference type="GO" id="GO:0051082">
    <property type="term" value="F:unfolded protein binding"/>
    <property type="evidence" value="ECO:0007669"/>
    <property type="project" value="UniProtKB-UniRule"/>
</dbReference>
<name>A0A0A1MWY2_9BACI</name>
<feature type="binding site" evidence="1">
    <location>
        <position position="35"/>
    </location>
    <ligand>
        <name>Zn(2+)</name>
        <dbReference type="ChEBI" id="CHEBI:29105"/>
    </ligand>
</feature>
<evidence type="ECO:0000259" key="2">
    <source>
        <dbReference type="PROSITE" id="PS51902"/>
    </source>
</evidence>
<keyword evidence="1" id="KW-0479">Metal-binding</keyword>
<protein>
    <submittedName>
        <fullName evidence="3">ATP-dependent Clp protease ATP-binding subunit ClpX</fullName>
    </submittedName>
</protein>
<proteinExistence type="inferred from homology"/>
<keyword evidence="4" id="KW-1185">Reference proteome</keyword>
<dbReference type="AlphaFoldDB" id="A0A0A1MWY2"/>
<feature type="binding site" evidence="1">
    <location>
        <position position="38"/>
    </location>
    <ligand>
        <name>Zn(2+)</name>
        <dbReference type="ChEBI" id="CHEBI:29105"/>
    </ligand>
</feature>
<dbReference type="PROSITE" id="PS51902">
    <property type="entry name" value="CLPX_ZB"/>
    <property type="match status" value="1"/>
</dbReference>
<evidence type="ECO:0000313" key="3">
    <source>
        <dbReference type="EMBL" id="CEI83917.1"/>
    </source>
</evidence>
<feature type="binding site" evidence="1">
    <location>
        <position position="13"/>
    </location>
    <ligand>
        <name>Zn(2+)</name>
        <dbReference type="ChEBI" id="CHEBI:29105"/>
    </ligand>
</feature>
<accession>A0A0A1MWY2</accession>
<dbReference type="InterPro" id="IPR059188">
    <property type="entry name" value="Znf_CLPX-like"/>
</dbReference>
<dbReference type="GO" id="GO:0006508">
    <property type="term" value="P:proteolysis"/>
    <property type="evidence" value="ECO:0007669"/>
    <property type="project" value="UniProtKB-KW"/>
</dbReference>
<organism evidence="3 4">
    <name type="scientific">Oceanobacillus oncorhynchi</name>
    <dbReference type="NCBI Taxonomy" id="545501"/>
    <lineage>
        <taxon>Bacteria</taxon>
        <taxon>Bacillati</taxon>
        <taxon>Bacillota</taxon>
        <taxon>Bacilli</taxon>
        <taxon>Bacillales</taxon>
        <taxon>Bacillaceae</taxon>
        <taxon>Oceanobacillus</taxon>
    </lineage>
</organism>
<sequence length="52" mass="5606">MLNLEAGMGQSNCSFCGKNEKEVQKLVAGPGVYICNECVRKVSEIVEEGGEK</sequence>